<sequence length="254" mass="27784">MKVKELLYRIIVLIVILVLWQVLPTLKLISPYVLSPLSSAITTFPQLFNTNGLIPGGLIPQLLTTLTELGLAFAFSAVVGLIVGLILGYFKLVGDAYEPLIYLVYAIPGSIYYPVLFLTLGLGVQSKIALGFLFGVFPLIINIISGSKKLNQLYIRLARSMGANGFQVFTKIMIPALAPYIMSGLRLSLVFSFIGVILGEVIASKGGLGFAISVANYNFETPLMYDYIIVVIFLAALFLGIILMIERKVFRYGS</sequence>
<keyword evidence="3" id="KW-1003">Cell membrane</keyword>
<keyword evidence="5 7" id="KW-1133">Transmembrane helix</keyword>
<evidence type="ECO:0000256" key="7">
    <source>
        <dbReference type="RuleBase" id="RU363032"/>
    </source>
</evidence>
<organism evidence="9 10">
    <name type="scientific">Sulfolobus tengchongensis</name>
    <dbReference type="NCBI Taxonomy" id="207809"/>
    <lineage>
        <taxon>Archaea</taxon>
        <taxon>Thermoproteota</taxon>
        <taxon>Thermoprotei</taxon>
        <taxon>Sulfolobales</taxon>
        <taxon>Sulfolobaceae</taxon>
        <taxon>Sulfolobus</taxon>
    </lineage>
</organism>
<proteinExistence type="inferred from homology"/>
<dbReference type="RefSeq" id="WP_338603042.1">
    <property type="nucleotide sequence ID" value="NZ_CP146016.1"/>
</dbReference>
<feature type="transmembrane region" description="Helical" evidence="7">
    <location>
        <begin position="7"/>
        <end position="23"/>
    </location>
</feature>
<evidence type="ECO:0000256" key="3">
    <source>
        <dbReference type="ARBA" id="ARBA00022475"/>
    </source>
</evidence>
<dbReference type="Proteomes" id="UP001432202">
    <property type="component" value="Chromosome"/>
</dbReference>
<evidence type="ECO:0000256" key="4">
    <source>
        <dbReference type="ARBA" id="ARBA00022692"/>
    </source>
</evidence>
<evidence type="ECO:0000259" key="8">
    <source>
        <dbReference type="PROSITE" id="PS50928"/>
    </source>
</evidence>
<feature type="domain" description="ABC transmembrane type-1" evidence="8">
    <location>
        <begin position="62"/>
        <end position="246"/>
    </location>
</feature>
<dbReference type="InterPro" id="IPR035906">
    <property type="entry name" value="MetI-like_sf"/>
</dbReference>
<dbReference type="PANTHER" id="PTHR30151">
    <property type="entry name" value="ALKANE SULFONATE ABC TRANSPORTER-RELATED, MEMBRANE SUBUNIT"/>
    <property type="match status" value="1"/>
</dbReference>
<keyword evidence="6 7" id="KW-0472">Membrane</keyword>
<keyword evidence="2 7" id="KW-0813">Transport</keyword>
<gene>
    <name evidence="9" type="ORF">V6M85_03515</name>
</gene>
<feature type="transmembrane region" description="Helical" evidence="7">
    <location>
        <begin position="69"/>
        <end position="90"/>
    </location>
</feature>
<protein>
    <submittedName>
        <fullName evidence="9">ABC transporter permease subunit</fullName>
    </submittedName>
</protein>
<evidence type="ECO:0000256" key="1">
    <source>
        <dbReference type="ARBA" id="ARBA00004651"/>
    </source>
</evidence>
<dbReference type="GO" id="GO:0055085">
    <property type="term" value="P:transmembrane transport"/>
    <property type="evidence" value="ECO:0007669"/>
    <property type="project" value="InterPro"/>
</dbReference>
<dbReference type="AlphaFoldDB" id="A0AAX4L1X2"/>
<evidence type="ECO:0000313" key="10">
    <source>
        <dbReference type="Proteomes" id="UP001432202"/>
    </source>
</evidence>
<feature type="transmembrane region" description="Helical" evidence="7">
    <location>
        <begin position="128"/>
        <end position="145"/>
    </location>
</feature>
<keyword evidence="10" id="KW-1185">Reference proteome</keyword>
<dbReference type="CDD" id="cd06261">
    <property type="entry name" value="TM_PBP2"/>
    <property type="match status" value="1"/>
</dbReference>
<feature type="transmembrane region" description="Helical" evidence="7">
    <location>
        <begin position="102"/>
        <end position="121"/>
    </location>
</feature>
<reference evidence="9 10" key="1">
    <citation type="submission" date="2024-02" db="EMBL/GenBank/DDBJ databases">
        <title>STSV induces naive adaptation in Sulfolobus.</title>
        <authorList>
            <person name="Xiang X."/>
            <person name="Song M."/>
        </authorList>
    </citation>
    <scope>NUCLEOTIDE SEQUENCE [LARGE SCALE GENOMIC DNA]</scope>
    <source>
        <strain evidence="9 10">RT2</strain>
    </source>
</reference>
<feature type="transmembrane region" description="Helical" evidence="7">
    <location>
        <begin position="224"/>
        <end position="245"/>
    </location>
</feature>
<evidence type="ECO:0000256" key="6">
    <source>
        <dbReference type="ARBA" id="ARBA00023136"/>
    </source>
</evidence>
<accession>A0AAX4L1X2</accession>
<dbReference type="PANTHER" id="PTHR30151:SF20">
    <property type="entry name" value="ABC TRANSPORTER PERMEASE PROTEIN HI_0355-RELATED"/>
    <property type="match status" value="1"/>
</dbReference>
<dbReference type="GeneID" id="89335805"/>
<comment type="subcellular location">
    <subcellularLocation>
        <location evidence="1 7">Cell membrane</location>
        <topology evidence="1 7">Multi-pass membrane protein</topology>
    </subcellularLocation>
</comment>
<keyword evidence="4 7" id="KW-0812">Transmembrane</keyword>
<name>A0AAX4L1X2_9CREN</name>
<dbReference type="SUPFAM" id="SSF161098">
    <property type="entry name" value="MetI-like"/>
    <property type="match status" value="1"/>
</dbReference>
<dbReference type="InterPro" id="IPR000515">
    <property type="entry name" value="MetI-like"/>
</dbReference>
<evidence type="ECO:0000256" key="5">
    <source>
        <dbReference type="ARBA" id="ARBA00022989"/>
    </source>
</evidence>
<dbReference type="PROSITE" id="PS50928">
    <property type="entry name" value="ABC_TM1"/>
    <property type="match status" value="1"/>
</dbReference>
<evidence type="ECO:0000313" key="9">
    <source>
        <dbReference type="EMBL" id="WWQ61160.1"/>
    </source>
</evidence>
<evidence type="ECO:0000256" key="2">
    <source>
        <dbReference type="ARBA" id="ARBA00022448"/>
    </source>
</evidence>
<comment type="similarity">
    <text evidence="7">Belongs to the binding-protein-dependent transport system permease family.</text>
</comment>
<feature type="transmembrane region" description="Helical" evidence="7">
    <location>
        <begin position="189"/>
        <end position="212"/>
    </location>
</feature>
<dbReference type="GO" id="GO:0005886">
    <property type="term" value="C:plasma membrane"/>
    <property type="evidence" value="ECO:0007669"/>
    <property type="project" value="UniProtKB-SubCell"/>
</dbReference>
<dbReference type="Gene3D" id="1.10.3720.10">
    <property type="entry name" value="MetI-like"/>
    <property type="match status" value="1"/>
</dbReference>
<dbReference type="EMBL" id="CP146016">
    <property type="protein sequence ID" value="WWQ61160.1"/>
    <property type="molecule type" value="Genomic_DNA"/>
</dbReference>
<dbReference type="Pfam" id="PF00528">
    <property type="entry name" value="BPD_transp_1"/>
    <property type="match status" value="1"/>
</dbReference>